<name>A0A2G1DL27_9BACT</name>
<keyword evidence="5 8" id="KW-0520">NAD</keyword>
<evidence type="ECO:0000256" key="5">
    <source>
        <dbReference type="ARBA" id="ARBA00023027"/>
    </source>
</evidence>
<dbReference type="SUPFAM" id="SSF51905">
    <property type="entry name" value="FAD/NAD(P)-binding domain"/>
    <property type="match status" value="1"/>
</dbReference>
<evidence type="ECO:0000256" key="1">
    <source>
        <dbReference type="ARBA" id="ARBA00007532"/>
    </source>
</evidence>
<evidence type="ECO:0000256" key="8">
    <source>
        <dbReference type="PIRSR" id="PIRSR000350-3"/>
    </source>
</evidence>
<evidence type="ECO:0000313" key="15">
    <source>
        <dbReference type="Proteomes" id="UP000262712"/>
    </source>
</evidence>
<feature type="active site" description="Proton acceptor" evidence="7">
    <location>
        <position position="428"/>
    </location>
</feature>
<evidence type="ECO:0000259" key="10">
    <source>
        <dbReference type="Pfam" id="PF02852"/>
    </source>
</evidence>
<organism evidence="13 14">
    <name type="scientific">Malaciobacter molluscorum LMG 25693</name>
    <dbReference type="NCBI Taxonomy" id="870501"/>
    <lineage>
        <taxon>Bacteria</taxon>
        <taxon>Pseudomonadati</taxon>
        <taxon>Campylobacterota</taxon>
        <taxon>Epsilonproteobacteria</taxon>
        <taxon>Campylobacterales</taxon>
        <taxon>Arcobacteraceae</taxon>
        <taxon>Malaciobacter</taxon>
    </lineage>
</organism>
<dbReference type="KEGG" id="amol:AMOL_1721"/>
<dbReference type="InterPro" id="IPR016156">
    <property type="entry name" value="FAD/NAD-linked_Rdtase_dimer_sf"/>
</dbReference>
<dbReference type="AlphaFoldDB" id="A0A2G1DL27"/>
<dbReference type="InterPro" id="IPR050151">
    <property type="entry name" value="Class-I_Pyr_Nuc-Dis_Oxidored"/>
</dbReference>
<dbReference type="SUPFAM" id="SSF55424">
    <property type="entry name" value="FAD/NAD-linked reductases, dimerisation (C-terminal) domain"/>
    <property type="match status" value="1"/>
</dbReference>
<dbReference type="GO" id="GO:0006103">
    <property type="term" value="P:2-oxoglutarate metabolic process"/>
    <property type="evidence" value="ECO:0007669"/>
    <property type="project" value="TreeGrafter"/>
</dbReference>
<sequence>MKTFDLIIIGAGRGSYLAAKAANLGKKVAIIEKSKLGGTCPNRGCVPSKLLIGYANKIREIKSSKKHYIKSFIDDIDIEKIFADTNDYINSVEDFYEKIFNENVTVYRGEASFVENKVIKINKDKITAENIVISTGSRPAEPLTEGSWTSDNIFPLKQIPKSITIVGAGFIACELANFFDSIEVKTIQLVRGDTLLENEDKDIQEIFKEQYTKNVDVRFNTSIKEATKQTNNHFKIELEDGNFIQTEALLYAIGRVSNADTLNLENTDIKLNEKGFIKRDEFFQTDVKGVYVVGDASGENMLQHAAAYEVNHLSKILFEDKIKPLKFKYMPHAVFSDPEVASVGLTEQKAKNLNLNYVVSTTNWKASAKAKALKIEYPQTKFILNPYTYEILGCHLIGFESATIIHQVLAVMHIDNDIRHLKNMLYIHPALSEVLLPAAVNAIKVIKEYKKSQET</sequence>
<evidence type="ECO:0000256" key="4">
    <source>
        <dbReference type="ARBA" id="ARBA00022827"/>
    </source>
</evidence>
<dbReference type="Proteomes" id="UP000221222">
    <property type="component" value="Unassembled WGS sequence"/>
</dbReference>
<accession>A0A2G1DL27</accession>
<dbReference type="InterPro" id="IPR023753">
    <property type="entry name" value="FAD/NAD-binding_dom"/>
</dbReference>
<feature type="binding site" evidence="8">
    <location>
        <begin position="301"/>
        <end position="304"/>
    </location>
    <ligand>
        <name>FAD</name>
        <dbReference type="ChEBI" id="CHEBI:57692"/>
    </ligand>
</feature>
<keyword evidence="3" id="KW-0285">Flavoprotein</keyword>
<evidence type="ECO:0000313" key="13">
    <source>
        <dbReference type="EMBL" id="PHO19104.1"/>
    </source>
</evidence>
<dbReference type="Pfam" id="PF02852">
    <property type="entry name" value="Pyr_redox_dim"/>
    <property type="match status" value="1"/>
</dbReference>
<dbReference type="InterPro" id="IPR004099">
    <property type="entry name" value="Pyr_nucl-diS_OxRdtase_dimer"/>
</dbReference>
<dbReference type="Pfam" id="PF07992">
    <property type="entry name" value="Pyr_redox_2"/>
    <property type="match status" value="1"/>
</dbReference>
<dbReference type="Gene3D" id="3.50.50.60">
    <property type="entry name" value="FAD/NAD(P)-binding domain"/>
    <property type="match status" value="2"/>
</dbReference>
<dbReference type="EMBL" id="NXFY01000002">
    <property type="protein sequence ID" value="PHO19104.1"/>
    <property type="molecule type" value="Genomic_DNA"/>
</dbReference>
<dbReference type="GO" id="GO:0050660">
    <property type="term" value="F:flavin adenine dinucleotide binding"/>
    <property type="evidence" value="ECO:0007669"/>
    <property type="project" value="TreeGrafter"/>
</dbReference>
<dbReference type="InterPro" id="IPR036188">
    <property type="entry name" value="FAD/NAD-bd_sf"/>
</dbReference>
<evidence type="ECO:0000313" key="14">
    <source>
        <dbReference type="Proteomes" id="UP000221222"/>
    </source>
</evidence>
<dbReference type="RefSeq" id="WP_099341464.1">
    <property type="nucleotide sequence ID" value="NZ_CP032098.1"/>
</dbReference>
<feature type="binding site" evidence="8">
    <location>
        <position position="49"/>
    </location>
    <ligand>
        <name>FAD</name>
        <dbReference type="ChEBI" id="CHEBI:57692"/>
    </ligand>
</feature>
<dbReference type="PANTHER" id="PTHR22912">
    <property type="entry name" value="DISULFIDE OXIDOREDUCTASE"/>
    <property type="match status" value="1"/>
</dbReference>
<keyword evidence="14" id="KW-1185">Reference proteome</keyword>
<feature type="disulfide bond" description="Redox-active" evidence="9">
    <location>
        <begin position="40"/>
        <end position="45"/>
    </location>
</feature>
<feature type="binding site" evidence="8">
    <location>
        <begin position="135"/>
        <end position="137"/>
    </location>
    <ligand>
        <name>FAD</name>
        <dbReference type="ChEBI" id="CHEBI:57692"/>
    </ligand>
</feature>
<evidence type="ECO:0000256" key="2">
    <source>
        <dbReference type="ARBA" id="ARBA00016961"/>
    </source>
</evidence>
<dbReference type="EMBL" id="CP032098">
    <property type="protein sequence ID" value="AXX92686.1"/>
    <property type="molecule type" value="Genomic_DNA"/>
</dbReference>
<evidence type="ECO:0000256" key="6">
    <source>
        <dbReference type="ARBA" id="ARBA00031281"/>
    </source>
</evidence>
<feature type="domain" description="Pyridine nucleotide-disulphide oxidoreductase dimerisation" evidence="10">
    <location>
        <begin position="330"/>
        <end position="436"/>
    </location>
</feature>
<dbReference type="InterPro" id="IPR001100">
    <property type="entry name" value="Pyr_nuc-diS_OxRdtase"/>
</dbReference>
<evidence type="ECO:0000259" key="11">
    <source>
        <dbReference type="Pfam" id="PF07992"/>
    </source>
</evidence>
<keyword evidence="4 8" id="KW-0274">FAD</keyword>
<feature type="binding site" evidence="8">
    <location>
        <position position="295"/>
    </location>
    <ligand>
        <name>FAD</name>
        <dbReference type="ChEBI" id="CHEBI:57692"/>
    </ligand>
</feature>
<dbReference type="PANTHER" id="PTHR22912:SF217">
    <property type="entry name" value="DIHYDROLIPOYL DEHYDROGENASE"/>
    <property type="match status" value="1"/>
</dbReference>
<feature type="domain" description="FAD/NAD(P)-binding" evidence="11">
    <location>
        <begin position="4"/>
        <end position="307"/>
    </location>
</feature>
<comment type="cofactor">
    <cofactor evidence="8">
        <name>FAD</name>
        <dbReference type="ChEBI" id="CHEBI:57692"/>
    </cofactor>
    <text evidence="8">Binds 1 FAD per subunit.</text>
</comment>
<feature type="binding site" evidence="8">
    <location>
        <begin position="167"/>
        <end position="174"/>
    </location>
    <ligand>
        <name>NAD(+)</name>
        <dbReference type="ChEBI" id="CHEBI:57540"/>
    </ligand>
</feature>
<evidence type="ECO:0000313" key="12">
    <source>
        <dbReference type="EMBL" id="AXX92686.1"/>
    </source>
</evidence>
<reference evidence="13 14" key="1">
    <citation type="submission" date="2017-09" db="EMBL/GenBank/DDBJ databases">
        <title>Arcobacter canalis sp. nov., a new species isolated from a water canal contaminated with urban sewage.</title>
        <authorList>
            <person name="Perez-Cataluna A."/>
            <person name="Salas-Masso N."/>
            <person name="Figueras M.J."/>
        </authorList>
    </citation>
    <scope>NUCLEOTIDE SEQUENCE [LARGE SCALE GENOMIC DNA]</scope>
    <source>
        <strain evidence="13 14">F98-3</strain>
    </source>
</reference>
<dbReference type="PRINTS" id="PR00368">
    <property type="entry name" value="FADPNR"/>
</dbReference>
<protein>
    <recommendedName>
        <fullName evidence="2">Dihydrolipoyl dehydrogenase</fullName>
    </recommendedName>
    <alternativeName>
        <fullName evidence="6">Dihydrolipoamide dehydrogenase</fullName>
    </alternativeName>
</protein>
<dbReference type="GO" id="GO:0004148">
    <property type="term" value="F:dihydrolipoyl dehydrogenase (NADH) activity"/>
    <property type="evidence" value="ECO:0007669"/>
    <property type="project" value="TreeGrafter"/>
</dbReference>
<comment type="similarity">
    <text evidence="1">Belongs to the class-I pyridine nucleotide-disulfide oxidoreductase family.</text>
</comment>
<proteinExistence type="inferred from homology"/>
<dbReference type="Proteomes" id="UP000262712">
    <property type="component" value="Chromosome"/>
</dbReference>
<dbReference type="PIRSF" id="PIRSF000350">
    <property type="entry name" value="Mercury_reductase_MerA"/>
    <property type="match status" value="1"/>
</dbReference>
<evidence type="ECO:0000256" key="3">
    <source>
        <dbReference type="ARBA" id="ARBA00022630"/>
    </source>
</evidence>
<evidence type="ECO:0000256" key="7">
    <source>
        <dbReference type="PIRSR" id="PIRSR000350-2"/>
    </source>
</evidence>
<dbReference type="Gene3D" id="3.30.390.30">
    <property type="match status" value="1"/>
</dbReference>
<dbReference type="PRINTS" id="PR00411">
    <property type="entry name" value="PNDRDTASEI"/>
</dbReference>
<keyword evidence="8" id="KW-0547">Nucleotide-binding</keyword>
<evidence type="ECO:0000256" key="9">
    <source>
        <dbReference type="PIRSR" id="PIRSR000350-4"/>
    </source>
</evidence>
<feature type="binding site" evidence="8">
    <location>
        <position position="254"/>
    </location>
    <ligand>
        <name>NAD(+)</name>
        <dbReference type="ChEBI" id="CHEBI:57540"/>
    </ligand>
</feature>
<reference evidence="12 15" key="2">
    <citation type="submission" date="2018-08" db="EMBL/GenBank/DDBJ databases">
        <title>Complete genome of the Arcobacter molluscorum type strain LMG 25693.</title>
        <authorList>
            <person name="Miller W.G."/>
            <person name="Yee E."/>
            <person name="Bono J.L."/>
        </authorList>
    </citation>
    <scope>NUCLEOTIDE SEQUENCE [LARGE SCALE GENOMIC DNA]</scope>
    <source>
        <strain evidence="12 15">CECT 7696</strain>
    </source>
</reference>
<gene>
    <name evidence="12" type="ORF">AMOL_1721</name>
    <name evidence="13" type="ORF">CPU12_02340</name>
</gene>